<name>A0A485KF69_9STRA</name>
<organism evidence="3 4">
    <name type="scientific">Aphanomyces stellatus</name>
    <dbReference type="NCBI Taxonomy" id="120398"/>
    <lineage>
        <taxon>Eukaryota</taxon>
        <taxon>Sar</taxon>
        <taxon>Stramenopiles</taxon>
        <taxon>Oomycota</taxon>
        <taxon>Saprolegniomycetes</taxon>
        <taxon>Saprolegniales</taxon>
        <taxon>Verrucalvaceae</taxon>
        <taxon>Aphanomyces</taxon>
    </lineage>
</organism>
<dbReference type="Proteomes" id="UP000332933">
    <property type="component" value="Unassembled WGS sequence"/>
</dbReference>
<dbReference type="EMBL" id="CAADRA010001004">
    <property type="protein sequence ID" value="VFT81410.1"/>
    <property type="molecule type" value="Genomic_DNA"/>
</dbReference>
<dbReference type="AlphaFoldDB" id="A0A485KF69"/>
<proteinExistence type="predicted"/>
<reference evidence="2" key="2">
    <citation type="submission" date="2019-06" db="EMBL/GenBank/DDBJ databases">
        <title>Genomics analysis of Aphanomyces spp. identifies a new class of oomycete effector associated with host adaptation.</title>
        <authorList>
            <person name="Gaulin E."/>
        </authorList>
    </citation>
    <scope>NUCLEOTIDE SEQUENCE</scope>
    <source>
        <strain evidence="2">CBS 578.67</strain>
    </source>
</reference>
<feature type="region of interest" description="Disordered" evidence="1">
    <location>
        <begin position="146"/>
        <end position="181"/>
    </location>
</feature>
<protein>
    <submittedName>
        <fullName evidence="3">Aste57867_4295 protein</fullName>
    </submittedName>
</protein>
<dbReference type="EMBL" id="VJMH01001004">
    <property type="protein sequence ID" value="KAF0713551.1"/>
    <property type="molecule type" value="Genomic_DNA"/>
</dbReference>
<keyword evidence="4" id="KW-1185">Reference proteome</keyword>
<gene>
    <name evidence="3" type="primary">Aste57867_4295</name>
    <name evidence="2" type="ORF">As57867_004284</name>
    <name evidence="3" type="ORF">ASTE57867_4295</name>
</gene>
<sequence length="306" mass="33373">MSVASFGGGDSSYTYTNKSKKAKLAEAIEETTVVVATKTATASTLSRTAHDILDRINSLNLEDVASYFDKDDDDIDPYVVCDGVSVDAFNAYVGDGEGLRVALRFLDLSADGRILIVELPTTVHESTARTFEKKFNRAIGNEDEVASRGSMTASRDALRKKETDATFGPKRSTPNRNPAPAPRTIADWVTLAVEVGRSQSWADLTRAAQWWCSYAGIQYILLLKVSATGIQIQYALYDIVALDTLPAPTTQGTFRRRTTPNPPAVNVNFDMHRILSIPARQALPNGVNPVAVVNLRTVMDQVIDSI</sequence>
<evidence type="ECO:0000313" key="2">
    <source>
        <dbReference type="EMBL" id="KAF0713551.1"/>
    </source>
</evidence>
<evidence type="ECO:0000256" key="1">
    <source>
        <dbReference type="SAM" id="MobiDB-lite"/>
    </source>
</evidence>
<reference evidence="3 4" key="1">
    <citation type="submission" date="2019-03" db="EMBL/GenBank/DDBJ databases">
        <authorList>
            <person name="Gaulin E."/>
            <person name="Dumas B."/>
        </authorList>
    </citation>
    <scope>NUCLEOTIDE SEQUENCE [LARGE SCALE GENOMIC DNA]</scope>
    <source>
        <strain evidence="3">CBS 568.67</strain>
    </source>
</reference>
<evidence type="ECO:0000313" key="4">
    <source>
        <dbReference type="Proteomes" id="UP000332933"/>
    </source>
</evidence>
<accession>A0A485KF69</accession>
<dbReference type="OrthoDB" id="75839at2759"/>
<evidence type="ECO:0000313" key="3">
    <source>
        <dbReference type="EMBL" id="VFT81410.1"/>
    </source>
</evidence>